<name>A0A9D1M4R7_9PROT</name>
<reference evidence="8" key="2">
    <citation type="journal article" date="2021" name="PeerJ">
        <title>Extensive microbial diversity within the chicken gut microbiome revealed by metagenomics and culture.</title>
        <authorList>
            <person name="Gilroy R."/>
            <person name="Ravi A."/>
            <person name="Getino M."/>
            <person name="Pursley I."/>
            <person name="Horton D.L."/>
            <person name="Alikhan N.F."/>
            <person name="Baker D."/>
            <person name="Gharbi K."/>
            <person name="Hall N."/>
            <person name="Watson M."/>
            <person name="Adriaenssens E.M."/>
            <person name="Foster-Nyarko E."/>
            <person name="Jarju S."/>
            <person name="Secka A."/>
            <person name="Antonio M."/>
            <person name="Oren A."/>
            <person name="Chaudhuri R.R."/>
            <person name="La Ragione R."/>
            <person name="Hildebrand F."/>
            <person name="Pallen M.J."/>
        </authorList>
    </citation>
    <scope>NUCLEOTIDE SEQUENCE</scope>
    <source>
        <strain evidence="8">ChiW3-316</strain>
    </source>
</reference>
<dbReference type="Gene3D" id="3.30.420.40">
    <property type="match status" value="2"/>
</dbReference>
<comment type="caution">
    <text evidence="8">The sequence shown here is derived from an EMBL/GenBank/DDBJ whole genome shotgun (WGS) entry which is preliminary data.</text>
</comment>
<organism evidence="8 9">
    <name type="scientific">Candidatus Scatocola faecipullorum</name>
    <dbReference type="NCBI Taxonomy" id="2840917"/>
    <lineage>
        <taxon>Bacteria</taxon>
        <taxon>Pseudomonadati</taxon>
        <taxon>Pseudomonadota</taxon>
        <taxon>Alphaproteobacteria</taxon>
        <taxon>Rhodospirillales</taxon>
        <taxon>Rhodospirillaceae</taxon>
        <taxon>Rhodospirillaceae incertae sedis</taxon>
        <taxon>Candidatus Scatocola</taxon>
    </lineage>
</organism>
<dbReference type="Proteomes" id="UP000824107">
    <property type="component" value="Unassembled WGS sequence"/>
</dbReference>
<dbReference type="PANTHER" id="PTHR32432:SF4">
    <property type="entry name" value="CELL DIVISION PROTEIN FTSA"/>
    <property type="match status" value="1"/>
</dbReference>
<protein>
    <recommendedName>
        <fullName evidence="5 6">Cell division protein FtsA</fullName>
    </recommendedName>
</protein>
<accession>A0A9D1M4R7</accession>
<comment type="similarity">
    <text evidence="5 6">Belongs to the FtsA/MreB family.</text>
</comment>
<evidence type="ECO:0000256" key="6">
    <source>
        <dbReference type="PIRNR" id="PIRNR003101"/>
    </source>
</evidence>
<evidence type="ECO:0000256" key="2">
    <source>
        <dbReference type="ARBA" id="ARBA00022618"/>
    </source>
</evidence>
<dbReference type="GO" id="GO:0043093">
    <property type="term" value="P:FtsZ-dependent cytokinesis"/>
    <property type="evidence" value="ECO:0007669"/>
    <property type="project" value="UniProtKB-UniRule"/>
</dbReference>
<keyword evidence="2 5" id="KW-0132">Cell division</keyword>
<comment type="subunit">
    <text evidence="5">Self-interacts. Interacts with FtsZ.</text>
</comment>
<keyword evidence="4 5" id="KW-0131">Cell cycle</keyword>
<dbReference type="EMBL" id="DVNC01000038">
    <property type="protein sequence ID" value="HIU53604.1"/>
    <property type="molecule type" value="Genomic_DNA"/>
</dbReference>
<dbReference type="SUPFAM" id="SSF53067">
    <property type="entry name" value="Actin-like ATPase domain"/>
    <property type="match status" value="2"/>
</dbReference>
<comment type="subcellular location">
    <subcellularLocation>
        <location evidence="5">Cell membrane</location>
        <topology evidence="5">Peripheral membrane protein</topology>
        <orientation evidence="5">Cytoplasmic side</orientation>
    </subcellularLocation>
    <text evidence="5">Localizes to the Z ring in an FtsZ-dependent manner. Targeted to the membrane through a conserved C-terminal amphipathic helix.</text>
</comment>
<dbReference type="GO" id="GO:0009898">
    <property type="term" value="C:cytoplasmic side of plasma membrane"/>
    <property type="evidence" value="ECO:0007669"/>
    <property type="project" value="UniProtKB-UniRule"/>
</dbReference>
<sequence>MTHSFNRLTTIAALDIGSSKVCCLIAKISRDKKINVVGYGYNASKGIKNGIVTDINQATLSVCNAVETAEQMANERINRIIVNISGDRIKSSLKGATIAINRNRPVNDLDIKKVIEKGINKINVEDNELIHCLPTNYRLDLGEEIKDPRNIYGENLSVNILLGMVPDIQFKNLSTVIENAHLEIAEKAFSAYASGLACLVDDEKEIGATIVDIGGGTTNMATFKHGYPVAFSSIGVGGNNVTNDIAWGLTTSFTHAERLKTLHGCAFMTSQDKEDLINVYPVGEEDDSLIKQVPKAELISIITPRIEEIFELVNKKLAEHGLRDISSHRVVLTGGGAQLSGIRDIANMVLDKQVRIGRPKNVINLPDNLYNPCFSTAIGLLLFALNYSEKKPNKIISKPASSGTSFGRILDWLKQSF</sequence>
<dbReference type="Pfam" id="PF14450">
    <property type="entry name" value="FtsA"/>
    <property type="match status" value="1"/>
</dbReference>
<evidence type="ECO:0000259" key="7">
    <source>
        <dbReference type="SMART" id="SM00842"/>
    </source>
</evidence>
<dbReference type="HAMAP" id="MF_02033">
    <property type="entry name" value="FtsA"/>
    <property type="match status" value="1"/>
</dbReference>
<dbReference type="Pfam" id="PF02491">
    <property type="entry name" value="SHS2_FTSA"/>
    <property type="match status" value="1"/>
</dbReference>
<evidence type="ECO:0000313" key="8">
    <source>
        <dbReference type="EMBL" id="HIU53604.1"/>
    </source>
</evidence>
<dbReference type="AlphaFoldDB" id="A0A9D1M4R7"/>
<dbReference type="SMART" id="SM00842">
    <property type="entry name" value="FtsA"/>
    <property type="match status" value="1"/>
</dbReference>
<evidence type="ECO:0000256" key="1">
    <source>
        <dbReference type="ARBA" id="ARBA00022475"/>
    </source>
</evidence>
<feature type="domain" description="SHS2" evidence="7">
    <location>
        <begin position="11"/>
        <end position="198"/>
    </location>
</feature>
<evidence type="ECO:0000313" key="9">
    <source>
        <dbReference type="Proteomes" id="UP000824107"/>
    </source>
</evidence>
<keyword evidence="3 5" id="KW-0472">Membrane</keyword>
<dbReference type="GO" id="GO:0032153">
    <property type="term" value="C:cell division site"/>
    <property type="evidence" value="ECO:0007669"/>
    <property type="project" value="UniProtKB-UniRule"/>
</dbReference>
<dbReference type="InterPro" id="IPR003494">
    <property type="entry name" value="SHS2_FtsA"/>
</dbReference>
<dbReference type="PIRSF" id="PIRSF003101">
    <property type="entry name" value="FtsA"/>
    <property type="match status" value="1"/>
</dbReference>
<reference evidence="8" key="1">
    <citation type="submission" date="2020-10" db="EMBL/GenBank/DDBJ databases">
        <authorList>
            <person name="Gilroy R."/>
        </authorList>
    </citation>
    <scope>NUCLEOTIDE SEQUENCE</scope>
    <source>
        <strain evidence="8">ChiW3-316</strain>
    </source>
</reference>
<dbReference type="NCBIfam" id="TIGR01174">
    <property type="entry name" value="ftsA"/>
    <property type="match status" value="1"/>
</dbReference>
<dbReference type="PANTHER" id="PTHR32432">
    <property type="entry name" value="CELL DIVISION PROTEIN FTSA-RELATED"/>
    <property type="match status" value="1"/>
</dbReference>
<comment type="function">
    <text evidence="5 6">Cell division protein that is involved in the assembly of the Z ring. May serve as a membrane anchor for the Z ring.</text>
</comment>
<gene>
    <name evidence="5 8" type="primary">ftsA</name>
    <name evidence="8" type="ORF">IAD20_05945</name>
</gene>
<dbReference type="InterPro" id="IPR043129">
    <property type="entry name" value="ATPase_NBD"/>
</dbReference>
<dbReference type="InterPro" id="IPR020823">
    <property type="entry name" value="Cell_div_FtsA"/>
</dbReference>
<proteinExistence type="inferred from homology"/>
<dbReference type="InterPro" id="IPR050696">
    <property type="entry name" value="FtsA/MreB"/>
</dbReference>
<keyword evidence="1 5" id="KW-1003">Cell membrane</keyword>
<evidence type="ECO:0000256" key="5">
    <source>
        <dbReference type="HAMAP-Rule" id="MF_02033"/>
    </source>
</evidence>
<dbReference type="CDD" id="cd24048">
    <property type="entry name" value="ASKHA_NBD_FtsA"/>
    <property type="match status" value="1"/>
</dbReference>
<evidence type="ECO:0000256" key="3">
    <source>
        <dbReference type="ARBA" id="ARBA00023136"/>
    </source>
</evidence>
<evidence type="ECO:0000256" key="4">
    <source>
        <dbReference type="ARBA" id="ARBA00023306"/>
    </source>
</evidence>